<accession>A0A0M7BEZ9</accession>
<dbReference type="STRING" id="313367.JSE7799_02624"/>
<dbReference type="Proteomes" id="UP000049455">
    <property type="component" value="Unassembled WGS sequence"/>
</dbReference>
<dbReference type="AlphaFoldDB" id="A0A0M7BEZ9"/>
<dbReference type="EMBL" id="CYPR01000173">
    <property type="protein sequence ID" value="CUH39896.1"/>
    <property type="molecule type" value="Genomic_DNA"/>
</dbReference>
<reference evidence="1 2" key="1">
    <citation type="submission" date="2015-09" db="EMBL/GenBank/DDBJ databases">
        <authorList>
            <person name="Jackson K.R."/>
            <person name="Lunt B.L."/>
            <person name="Fisher J.N.B."/>
            <person name="Gardner A.V."/>
            <person name="Bailey M.E."/>
            <person name="Deus L.M."/>
            <person name="Earl A.S."/>
            <person name="Gibby P.D."/>
            <person name="Hartmann K.A."/>
            <person name="Liu J.E."/>
            <person name="Manci A.M."/>
            <person name="Nielsen D.A."/>
            <person name="Solomon M.B."/>
            <person name="Breakwell D.P."/>
            <person name="Burnett S.H."/>
            <person name="Grose J.H."/>
        </authorList>
    </citation>
    <scope>NUCLEOTIDE SEQUENCE [LARGE SCALE GENOMIC DNA]</scope>
    <source>
        <strain evidence="1 2">CECT 7799</strain>
    </source>
</reference>
<proteinExistence type="predicted"/>
<organism evidence="1 2">
    <name type="scientific">Jannaschia seosinensis</name>
    <dbReference type="NCBI Taxonomy" id="313367"/>
    <lineage>
        <taxon>Bacteria</taxon>
        <taxon>Pseudomonadati</taxon>
        <taxon>Pseudomonadota</taxon>
        <taxon>Alphaproteobacteria</taxon>
        <taxon>Rhodobacterales</taxon>
        <taxon>Roseobacteraceae</taxon>
        <taxon>Jannaschia</taxon>
    </lineage>
</organism>
<evidence type="ECO:0000313" key="1">
    <source>
        <dbReference type="EMBL" id="CUH39896.1"/>
    </source>
</evidence>
<keyword evidence="2" id="KW-1185">Reference proteome</keyword>
<sequence>MVFQVQGRTCGHCERAVAQAVRTAIEDEGYRVSQWATATTSLCPGRLARRCDMTHRFACVAECMVELAESGPAIYRCSFAGDTSNVAWYARRALPGSWEVA</sequence>
<protein>
    <recommendedName>
        <fullName evidence="3">HMA domain-containing protein</fullName>
    </recommendedName>
</protein>
<gene>
    <name evidence="1" type="ORF">JSE7799_02624</name>
</gene>
<evidence type="ECO:0000313" key="2">
    <source>
        <dbReference type="Proteomes" id="UP000049455"/>
    </source>
</evidence>
<name>A0A0M7BEZ9_9RHOB</name>
<evidence type="ECO:0008006" key="3">
    <source>
        <dbReference type="Google" id="ProtNLM"/>
    </source>
</evidence>